<dbReference type="STRING" id="1314783.A0A165NUT4"/>
<reference evidence="3 4" key="1">
    <citation type="journal article" date="2016" name="Mol. Biol. Evol.">
        <title>Comparative Genomics of Early-Diverging Mushroom-Forming Fungi Provides Insights into the Origins of Lignocellulose Decay Capabilities.</title>
        <authorList>
            <person name="Nagy L.G."/>
            <person name="Riley R."/>
            <person name="Tritt A."/>
            <person name="Adam C."/>
            <person name="Daum C."/>
            <person name="Floudas D."/>
            <person name="Sun H."/>
            <person name="Yadav J.S."/>
            <person name="Pangilinan J."/>
            <person name="Larsson K.H."/>
            <person name="Matsuura K."/>
            <person name="Barry K."/>
            <person name="Labutti K."/>
            <person name="Kuo R."/>
            <person name="Ohm R.A."/>
            <person name="Bhattacharya S.S."/>
            <person name="Shirouzu T."/>
            <person name="Yoshinaga Y."/>
            <person name="Martin F.M."/>
            <person name="Grigoriev I.V."/>
            <person name="Hibbett D.S."/>
        </authorList>
    </citation>
    <scope>NUCLEOTIDE SEQUENCE [LARGE SCALE GENOMIC DNA]</scope>
    <source>
        <strain evidence="3 4">L-15889</strain>
    </source>
</reference>
<feature type="coiled-coil region" evidence="1">
    <location>
        <begin position="146"/>
        <end position="211"/>
    </location>
</feature>
<feature type="region of interest" description="Disordered" evidence="2">
    <location>
        <begin position="212"/>
        <end position="231"/>
    </location>
</feature>
<dbReference type="OrthoDB" id="3256901at2759"/>
<gene>
    <name evidence="3" type="ORF">DAEQUDRAFT_758130</name>
</gene>
<evidence type="ECO:0000313" key="4">
    <source>
        <dbReference type="Proteomes" id="UP000076727"/>
    </source>
</evidence>
<feature type="coiled-coil region" evidence="1">
    <location>
        <begin position="321"/>
        <end position="348"/>
    </location>
</feature>
<feature type="region of interest" description="Disordered" evidence="2">
    <location>
        <begin position="251"/>
        <end position="272"/>
    </location>
</feature>
<keyword evidence="1" id="KW-0175">Coiled coil</keyword>
<evidence type="ECO:0000256" key="1">
    <source>
        <dbReference type="SAM" id="Coils"/>
    </source>
</evidence>
<evidence type="ECO:0000256" key="2">
    <source>
        <dbReference type="SAM" id="MobiDB-lite"/>
    </source>
</evidence>
<dbReference type="Proteomes" id="UP000076727">
    <property type="component" value="Unassembled WGS sequence"/>
</dbReference>
<name>A0A165NUT4_9APHY</name>
<evidence type="ECO:0000313" key="3">
    <source>
        <dbReference type="EMBL" id="KZT67401.1"/>
    </source>
</evidence>
<organism evidence="3 4">
    <name type="scientific">Daedalea quercina L-15889</name>
    <dbReference type="NCBI Taxonomy" id="1314783"/>
    <lineage>
        <taxon>Eukaryota</taxon>
        <taxon>Fungi</taxon>
        <taxon>Dikarya</taxon>
        <taxon>Basidiomycota</taxon>
        <taxon>Agaricomycotina</taxon>
        <taxon>Agaricomycetes</taxon>
        <taxon>Polyporales</taxon>
        <taxon>Fomitopsis</taxon>
    </lineage>
</organism>
<proteinExistence type="predicted"/>
<accession>A0A165NUT4</accession>
<dbReference type="EMBL" id="KV429076">
    <property type="protein sequence ID" value="KZT67401.1"/>
    <property type="molecule type" value="Genomic_DNA"/>
</dbReference>
<protein>
    <submittedName>
        <fullName evidence="3">Uncharacterized protein</fullName>
    </submittedName>
</protein>
<sequence length="507" mass="56438">MVKERTEAQKARATNARIPQTVDIAPRSSHIPSYETETANSDGSAVDKSEHVHQALLALGAPLISSDDMRRLCKGPLGDALFFMAEHMKGRAEVNRARQTIQQMREAGPSSRVTGDGQETEYMKAKHAMARLNGAKNDFNGAETQLNAVLQTIDNSQREADRLQAVLDNKRKALFLLQILEKKETVRISRIKEVERLMSQLQADSARLTDDPVVPVPKALDSKPKQPMKRIQADHTQDVLAALRSYHVRLSRKTSASSDDPQSAETRRRASEARLRAALGEDAGELIQKCERIARIRTERNIRYESPLPSGFLDELGSAHLDEMHARVSEKERKLQRLLDEIAGLEKACTQSIQSLSAFDEFTRPALRQSLQEEVRNIEGYIDVLRAAIMQVADEPGPQDESIAGGKSWRQALSKVQTDIEQAHAKDAFLQSTTLLEPSSIRDCSRRANVGELIASHRARQAHINERNTSLLARKLEKARFGDALGKQVEKLLAEKDIIAAMSGTSK</sequence>
<keyword evidence="4" id="KW-1185">Reference proteome</keyword>
<dbReference type="AlphaFoldDB" id="A0A165NUT4"/>